<organism evidence="9 10">
    <name type="scientific">Agaricus bisporus var. burnettii</name>
    <dbReference type="NCBI Taxonomy" id="192524"/>
    <lineage>
        <taxon>Eukaryota</taxon>
        <taxon>Fungi</taxon>
        <taxon>Dikarya</taxon>
        <taxon>Basidiomycota</taxon>
        <taxon>Agaricomycotina</taxon>
        <taxon>Agaricomycetes</taxon>
        <taxon>Agaricomycetidae</taxon>
        <taxon>Agaricales</taxon>
        <taxon>Agaricineae</taxon>
        <taxon>Agaricaceae</taxon>
        <taxon>Agaricus</taxon>
    </lineage>
</organism>
<comment type="caution">
    <text evidence="9">The sequence shown here is derived from an EMBL/GenBank/DDBJ whole genome shotgun (WGS) entry which is preliminary data.</text>
</comment>
<feature type="domain" description="HIG1" evidence="8">
    <location>
        <begin position="1"/>
        <end position="87"/>
    </location>
</feature>
<gene>
    <name evidence="9" type="ORF">Agabi119p4_8882</name>
</gene>
<proteinExistence type="predicted"/>
<dbReference type="GO" id="GO:0031966">
    <property type="term" value="C:mitochondrial membrane"/>
    <property type="evidence" value="ECO:0007669"/>
    <property type="project" value="UniProtKB-SubCell"/>
</dbReference>
<feature type="compositionally biased region" description="Polar residues" evidence="6">
    <location>
        <begin position="147"/>
        <end position="160"/>
    </location>
</feature>
<keyword evidence="5 7" id="KW-0472">Membrane</keyword>
<dbReference type="Proteomes" id="UP000629468">
    <property type="component" value="Unassembled WGS sequence"/>
</dbReference>
<dbReference type="GO" id="GO:0097250">
    <property type="term" value="P:mitochondrial respirasome assembly"/>
    <property type="evidence" value="ECO:0007669"/>
    <property type="project" value="TreeGrafter"/>
</dbReference>
<comment type="subcellular location">
    <subcellularLocation>
        <location evidence="1">Mitochondrion membrane</location>
    </subcellularLocation>
</comment>
<name>A0A8H7C681_AGABI</name>
<feature type="transmembrane region" description="Helical" evidence="7">
    <location>
        <begin position="53"/>
        <end position="76"/>
    </location>
</feature>
<feature type="compositionally biased region" description="Polar residues" evidence="6">
    <location>
        <begin position="81"/>
        <end position="96"/>
    </location>
</feature>
<evidence type="ECO:0000256" key="2">
    <source>
        <dbReference type="ARBA" id="ARBA00022692"/>
    </source>
</evidence>
<accession>A0A8H7C681</accession>
<feature type="region of interest" description="Disordered" evidence="6">
    <location>
        <begin position="81"/>
        <end position="106"/>
    </location>
</feature>
<dbReference type="AlphaFoldDB" id="A0A8H7C681"/>
<feature type="compositionally biased region" description="Low complexity" evidence="6">
    <location>
        <begin position="130"/>
        <end position="146"/>
    </location>
</feature>
<dbReference type="PANTHER" id="PTHR12297">
    <property type="entry name" value="HYPOXIA-INDUCBILE GENE 1 HIG1 -RELATED"/>
    <property type="match status" value="1"/>
</dbReference>
<keyword evidence="3 7" id="KW-1133">Transmembrane helix</keyword>
<sequence length="185" mass="20378">MDETQPGYEIWSDKFKRKFKENPWVPIGCLATTGALFMASVRMRHGKSQDMQYWLRARVLFQGVTVVALLAGTVAFQAQGNRPVTDSGAESSTVANTEPLRGEKREKEKAEFEARLKDAEVAHAQEQAFLSHTPPSSLAAASAPTADKQQNMEQTTSPASGDSKGKTSFPEPYSIATLIELSFHW</sequence>
<protein>
    <recommendedName>
        <fullName evidence="8">HIG1 domain-containing protein</fullName>
    </recommendedName>
</protein>
<dbReference type="PROSITE" id="PS51503">
    <property type="entry name" value="HIG1"/>
    <property type="match status" value="1"/>
</dbReference>
<feature type="region of interest" description="Disordered" evidence="6">
    <location>
        <begin position="127"/>
        <end position="171"/>
    </location>
</feature>
<dbReference type="Gene3D" id="6.10.140.1320">
    <property type="match status" value="1"/>
</dbReference>
<dbReference type="InterPro" id="IPR050355">
    <property type="entry name" value="RCF1"/>
</dbReference>
<reference evidence="9 10" key="1">
    <citation type="journal article" name="Sci. Rep.">
        <title>Telomere-to-telomere assembled and centromere annotated genomes of the two main subspecies of the button mushroom Agaricus bisporus reveal especially polymorphic chromosome ends.</title>
        <authorList>
            <person name="Sonnenberg A.S.M."/>
            <person name="Sedaghat-Telgerd N."/>
            <person name="Lavrijssen B."/>
            <person name="Ohm R.A."/>
            <person name="Hendrickx P.M."/>
            <person name="Scholtmeijer K."/>
            <person name="Baars J.J.P."/>
            <person name="van Peer A."/>
        </authorList>
    </citation>
    <scope>NUCLEOTIDE SEQUENCE [LARGE SCALE GENOMIC DNA]</scope>
    <source>
        <strain evidence="9 10">H119_p4</strain>
    </source>
</reference>
<evidence type="ECO:0000259" key="8">
    <source>
        <dbReference type="PROSITE" id="PS51503"/>
    </source>
</evidence>
<keyword evidence="4" id="KW-0496">Mitochondrion</keyword>
<evidence type="ECO:0000256" key="6">
    <source>
        <dbReference type="SAM" id="MobiDB-lite"/>
    </source>
</evidence>
<dbReference type="Pfam" id="PF04588">
    <property type="entry name" value="HIG_1_N"/>
    <property type="match status" value="1"/>
</dbReference>
<evidence type="ECO:0000313" key="10">
    <source>
        <dbReference type="Proteomes" id="UP000629468"/>
    </source>
</evidence>
<evidence type="ECO:0000256" key="3">
    <source>
        <dbReference type="ARBA" id="ARBA00022989"/>
    </source>
</evidence>
<evidence type="ECO:0000313" key="9">
    <source>
        <dbReference type="EMBL" id="KAF7762289.1"/>
    </source>
</evidence>
<evidence type="ECO:0000256" key="7">
    <source>
        <dbReference type="SAM" id="Phobius"/>
    </source>
</evidence>
<dbReference type="EMBL" id="JABXXO010000012">
    <property type="protein sequence ID" value="KAF7762289.1"/>
    <property type="molecule type" value="Genomic_DNA"/>
</dbReference>
<evidence type="ECO:0000256" key="5">
    <source>
        <dbReference type="ARBA" id="ARBA00023136"/>
    </source>
</evidence>
<dbReference type="PANTHER" id="PTHR12297:SF3">
    <property type="entry name" value="HIG1 DOMAIN FAMILY MEMBER 1A"/>
    <property type="match status" value="1"/>
</dbReference>
<dbReference type="InterPro" id="IPR007667">
    <property type="entry name" value="Hypoxia_induced_domain"/>
</dbReference>
<evidence type="ECO:0000256" key="1">
    <source>
        <dbReference type="ARBA" id="ARBA00004325"/>
    </source>
</evidence>
<feature type="transmembrane region" description="Helical" evidence="7">
    <location>
        <begin position="24"/>
        <end position="41"/>
    </location>
</feature>
<evidence type="ECO:0000256" key="4">
    <source>
        <dbReference type="ARBA" id="ARBA00023128"/>
    </source>
</evidence>
<keyword evidence="2 7" id="KW-0812">Transmembrane</keyword>